<dbReference type="STRING" id="76728.AQ490_20470"/>
<feature type="domain" description="Purple acid phosphatase N-terminal" evidence="3">
    <location>
        <begin position="82"/>
        <end position="178"/>
    </location>
</feature>
<evidence type="ECO:0000259" key="3">
    <source>
        <dbReference type="Pfam" id="PF16656"/>
    </source>
</evidence>
<dbReference type="InterPro" id="IPR006311">
    <property type="entry name" value="TAT_signal"/>
</dbReference>
<gene>
    <name evidence="4" type="ORF">AQ490_20470</name>
</gene>
<dbReference type="InterPro" id="IPR015914">
    <property type="entry name" value="PAPs_N"/>
</dbReference>
<evidence type="ECO:0000259" key="2">
    <source>
        <dbReference type="Pfam" id="PF00149"/>
    </source>
</evidence>
<proteinExistence type="predicted"/>
<dbReference type="PANTHER" id="PTHR22953:SF153">
    <property type="entry name" value="PURPLE ACID PHOSPHATASE"/>
    <property type="match status" value="1"/>
</dbReference>
<dbReference type="SUPFAM" id="SSF56300">
    <property type="entry name" value="Metallo-dependent phosphatases"/>
    <property type="match status" value="1"/>
</dbReference>
<keyword evidence="1" id="KW-0732">Signal</keyword>
<dbReference type="EMBL" id="LLZU01000012">
    <property type="protein sequence ID" value="KRV49370.1"/>
    <property type="molecule type" value="Genomic_DNA"/>
</dbReference>
<evidence type="ECO:0000256" key="1">
    <source>
        <dbReference type="ARBA" id="ARBA00022729"/>
    </source>
</evidence>
<sequence length="531" mass="57300">MRSTDSGPPHPSKRLSMAEQHAYLRETVPTRRGVLRRGAVVAGAAVGADTLLTRPAGAVVPAGPTLLDRPATGVARGVAVAPFGRHLAFGADPRTQVRVSWQVPVAVRRPFARIGLRPWELDRRLPARVCALHTPALGPKAGPVEQYYLHVAVDGLRPGTTYFYAVGHDGFDPASSPALGAIGSFTTAPPAGARTRFCFTAFGDQGVGPHAVANDSLVLAQDPAFHLHAGDICYADTSGYGATSDAYDPRTWDVFFTQTEPVASRVPWMVTTGNHDMEAWYSPTGYGGDQARFTFPDSGPLPALAPGAYSFRYGNVAVVALDANDVSYEIPANLGYTGGRQTAWLDRELARLRALEDIDFVVVFFHHCAYSTTRDHASDGGVREHWVPLFDRYRVDLVVNGHNHVYERTDAVRSNAVTARVPVGATVRPQTDGTVYVTAGGGGRGLYGFPAPSHHAGHGRPTEQVATYRWTETGERDAEVVEWSRVRYPGYSFLKVEAVPAPRGATTRLEVSAFTDTGALVDRFTLARVAR</sequence>
<name>A0A0T6LTE4_WENVI</name>
<dbReference type="Proteomes" id="UP000050867">
    <property type="component" value="Unassembled WGS sequence"/>
</dbReference>
<dbReference type="OrthoDB" id="9804511at2"/>
<comment type="caution">
    <text evidence="4">The sequence shown here is derived from an EMBL/GenBank/DDBJ whole genome shotgun (WGS) entry which is preliminary data.</text>
</comment>
<organism evidence="4 5">
    <name type="scientific">Wenjunlia vitaminophila</name>
    <name type="common">Streptomyces vitaminophilus</name>
    <dbReference type="NCBI Taxonomy" id="76728"/>
    <lineage>
        <taxon>Bacteria</taxon>
        <taxon>Bacillati</taxon>
        <taxon>Actinomycetota</taxon>
        <taxon>Actinomycetes</taxon>
        <taxon>Kitasatosporales</taxon>
        <taxon>Streptomycetaceae</taxon>
        <taxon>Wenjunlia</taxon>
    </lineage>
</organism>
<evidence type="ECO:0000313" key="4">
    <source>
        <dbReference type="EMBL" id="KRV49370.1"/>
    </source>
</evidence>
<dbReference type="PANTHER" id="PTHR22953">
    <property type="entry name" value="ACID PHOSPHATASE RELATED"/>
    <property type="match status" value="1"/>
</dbReference>
<accession>A0A0T6LTE4</accession>
<dbReference type="Gene3D" id="3.60.21.10">
    <property type="match status" value="1"/>
</dbReference>
<keyword evidence="5" id="KW-1185">Reference proteome</keyword>
<feature type="domain" description="Calcineurin-like phosphoesterase" evidence="2">
    <location>
        <begin position="221"/>
        <end position="406"/>
    </location>
</feature>
<dbReference type="InterPro" id="IPR029052">
    <property type="entry name" value="Metallo-depent_PP-like"/>
</dbReference>
<dbReference type="InterPro" id="IPR004843">
    <property type="entry name" value="Calcineurin-like_PHP"/>
</dbReference>
<reference evidence="4 5" key="1">
    <citation type="submission" date="2015-10" db="EMBL/GenBank/DDBJ databases">
        <title>Draft genome sequence of pyrrolomycin-producing Streptomyces vitaminophilus.</title>
        <authorList>
            <person name="Graham D.E."/>
            <person name="Mahan K.M."/>
            <person name="Klingeman D.M."/>
            <person name="Hettich R.L."/>
            <person name="Parry R.J."/>
        </authorList>
    </citation>
    <scope>NUCLEOTIDE SEQUENCE [LARGE SCALE GENOMIC DNA]</scope>
    <source>
        <strain evidence="4 5">ATCC 31673</strain>
    </source>
</reference>
<dbReference type="RefSeq" id="WP_026220112.1">
    <property type="nucleotide sequence ID" value="NZ_LLZU01000012.1"/>
</dbReference>
<dbReference type="AlphaFoldDB" id="A0A0T6LTE4"/>
<dbReference type="GO" id="GO:0003993">
    <property type="term" value="F:acid phosphatase activity"/>
    <property type="evidence" value="ECO:0007669"/>
    <property type="project" value="InterPro"/>
</dbReference>
<dbReference type="Gene3D" id="2.60.40.380">
    <property type="entry name" value="Purple acid phosphatase-like, N-terminal"/>
    <property type="match status" value="1"/>
</dbReference>
<protein>
    <submittedName>
        <fullName evidence="4">Phosphoesterase</fullName>
    </submittedName>
</protein>
<dbReference type="eggNOG" id="COG1409">
    <property type="taxonomic scope" value="Bacteria"/>
</dbReference>
<evidence type="ECO:0000313" key="5">
    <source>
        <dbReference type="Proteomes" id="UP000050867"/>
    </source>
</evidence>
<dbReference type="GO" id="GO:0046872">
    <property type="term" value="F:metal ion binding"/>
    <property type="evidence" value="ECO:0007669"/>
    <property type="project" value="InterPro"/>
</dbReference>
<dbReference type="InterPro" id="IPR008963">
    <property type="entry name" value="Purple_acid_Pase-like_N"/>
</dbReference>
<dbReference type="InterPro" id="IPR039331">
    <property type="entry name" value="PAPs-like"/>
</dbReference>
<dbReference type="PROSITE" id="PS51318">
    <property type="entry name" value="TAT"/>
    <property type="match status" value="1"/>
</dbReference>
<dbReference type="Pfam" id="PF00149">
    <property type="entry name" value="Metallophos"/>
    <property type="match status" value="1"/>
</dbReference>
<dbReference type="Pfam" id="PF16656">
    <property type="entry name" value="Pur_ac_phosph_N"/>
    <property type="match status" value="1"/>
</dbReference>
<dbReference type="SUPFAM" id="SSF49363">
    <property type="entry name" value="Purple acid phosphatase, N-terminal domain"/>
    <property type="match status" value="1"/>
</dbReference>